<name>A0ABP5AFB9_9MICC</name>
<dbReference type="InterPro" id="IPR012767">
    <property type="entry name" value="Trehalose_TreY"/>
</dbReference>
<dbReference type="NCBIfam" id="TIGR02401">
    <property type="entry name" value="trehalose_TreY"/>
    <property type="match status" value="1"/>
</dbReference>
<dbReference type="Proteomes" id="UP001500784">
    <property type="component" value="Unassembled WGS sequence"/>
</dbReference>
<dbReference type="Gene3D" id="3.20.20.80">
    <property type="entry name" value="Glycosidases"/>
    <property type="match status" value="1"/>
</dbReference>
<dbReference type="SUPFAM" id="SSF51445">
    <property type="entry name" value="(Trans)glycosidases"/>
    <property type="match status" value="1"/>
</dbReference>
<evidence type="ECO:0000313" key="2">
    <source>
        <dbReference type="EMBL" id="GAA1912399.1"/>
    </source>
</evidence>
<dbReference type="SMART" id="SM00642">
    <property type="entry name" value="Aamy"/>
    <property type="match status" value="1"/>
</dbReference>
<comment type="caution">
    <text evidence="2">The sequence shown here is derived from an EMBL/GenBank/DDBJ whole genome shotgun (WGS) entry which is preliminary data.</text>
</comment>
<dbReference type="InterPro" id="IPR013797">
    <property type="entry name" value="Maltooligo_trehalose_synth_4"/>
</dbReference>
<accession>A0ABP5AFB9</accession>
<keyword evidence="3" id="KW-1185">Reference proteome</keyword>
<evidence type="ECO:0000313" key="3">
    <source>
        <dbReference type="Proteomes" id="UP001500784"/>
    </source>
</evidence>
<gene>
    <name evidence="2" type="primary">treY</name>
    <name evidence="2" type="ORF">GCM10009688_16670</name>
</gene>
<sequence>MRAPRSTYRLQLHEGFTLHDAAALVPYLKDLGADWVYLSPLLAAERGSTHGYDVTDPSTVDPARGGPEGLQALADAAHQAGMGVLVDIVPNHMGVATPSANRWWWSVLEEGRGSRYAQAFDIDWEAGAGRLRLPVLGESSDALLDLRIEDGALHYYEQSFPIAAGTYTPGDTPREVHDRQHYELVSWRRADDELNYRRFFGVNTLAGVRVEVPWVFEETHAEVGRWFREGLVDGLRIDHPDGLADPAGYLEQLSDLTGGAYVLVEKILEPGEKLPEQWPVAGTTGYDALAEVDRLFVDPQAAALLTNASDAEPYRHMIHDTKRAVADGLLQSEVQRLVRLLPEESGLDAATSADAIAELLACFPVYRSYLPDGAAYLEEAALNARVRRPDLEPAFDVLLPLLRGEGDEPSGGLNELPVRFQQTSGMVMAKGVEDTAFYRYSRLTSLNEVGADPSLFALEPHDLHLAMLVRQQDAPLAMTTLSTHDTKRSEDTRARISVLSEMPQEWTEAVTALEEFLPLGDRPLADLLWQALAGTWPLERERAHAYAEKAAREAGQSTTWTAPDEAFEKQLHALVDGAYDHPGANVVLSSVAEHITGPGWSNALGAKLVQLTMPGVPDVYQGTELWDHSLVDPDNRRPVDYSLRTAAAAAGQSAPGPVDDSGAVKFHVTREALRLRREQPELFSGYSALGTEGPASEHVFGFDRGGALTLVTRLPLGLAAAGGWRGTIVHLPPGTYTDRLTGKRHDGGRVEAEEVFEHYPVALLVRQEES</sequence>
<dbReference type="Pfam" id="PF00128">
    <property type="entry name" value="Alpha-amylase"/>
    <property type="match status" value="1"/>
</dbReference>
<dbReference type="Gene3D" id="1.10.150.200">
    <property type="entry name" value="Maltooligosyl trehalose synthase, domain 3"/>
    <property type="match status" value="1"/>
</dbReference>
<dbReference type="Gene3D" id="1.10.10.470">
    <property type="entry name" value="Maltooligosyl trehalose synthase, domain 4"/>
    <property type="match status" value="1"/>
</dbReference>
<reference evidence="3" key="1">
    <citation type="journal article" date="2019" name="Int. J. Syst. Evol. Microbiol.">
        <title>The Global Catalogue of Microorganisms (GCM) 10K type strain sequencing project: providing services to taxonomists for standard genome sequencing and annotation.</title>
        <authorList>
            <consortium name="The Broad Institute Genomics Platform"/>
            <consortium name="The Broad Institute Genome Sequencing Center for Infectious Disease"/>
            <person name="Wu L."/>
            <person name="Ma J."/>
        </authorList>
    </citation>
    <scope>NUCLEOTIDE SEQUENCE [LARGE SCALE GENOMIC DNA]</scope>
    <source>
        <strain evidence="3">JCM 13316</strain>
    </source>
</reference>
<proteinExistence type="predicted"/>
<dbReference type="CDD" id="cd11336">
    <property type="entry name" value="AmyAc_MTSase"/>
    <property type="match status" value="1"/>
</dbReference>
<dbReference type="EMBL" id="BAAALV010000002">
    <property type="protein sequence ID" value="GAA1912399.1"/>
    <property type="molecule type" value="Genomic_DNA"/>
</dbReference>
<organism evidence="2 3">
    <name type="scientific">Arthrobacter gandavensis</name>
    <dbReference type="NCBI Taxonomy" id="169960"/>
    <lineage>
        <taxon>Bacteria</taxon>
        <taxon>Bacillati</taxon>
        <taxon>Actinomycetota</taxon>
        <taxon>Actinomycetes</taxon>
        <taxon>Micrococcales</taxon>
        <taxon>Micrococcaceae</taxon>
        <taxon>Arthrobacter</taxon>
    </lineage>
</organism>
<dbReference type="PANTHER" id="PTHR10357">
    <property type="entry name" value="ALPHA-AMYLASE FAMILY MEMBER"/>
    <property type="match status" value="1"/>
</dbReference>
<evidence type="ECO:0000259" key="1">
    <source>
        <dbReference type="SMART" id="SM00642"/>
    </source>
</evidence>
<feature type="domain" description="Glycosyl hydrolase family 13 catalytic" evidence="1">
    <location>
        <begin position="14"/>
        <end position="667"/>
    </location>
</feature>
<dbReference type="Gene3D" id="3.30.1590.10">
    <property type="entry name" value="Maltooligosyl trehalose synthase, domain 2"/>
    <property type="match status" value="1"/>
</dbReference>
<dbReference type="RefSeq" id="WP_152226514.1">
    <property type="nucleotide sequence ID" value="NZ_BAAALV010000002.1"/>
</dbReference>
<protein>
    <submittedName>
        <fullName evidence="2">Malto-oligosyltrehalose synthase</fullName>
    </submittedName>
</protein>
<dbReference type="InterPro" id="IPR017853">
    <property type="entry name" value="GH"/>
</dbReference>
<dbReference type="PANTHER" id="PTHR10357:SF216">
    <property type="entry name" value="MALTOOLIGOSYL TREHALOSE SYNTHASE-RELATED"/>
    <property type="match status" value="1"/>
</dbReference>
<dbReference type="InterPro" id="IPR006047">
    <property type="entry name" value="GH13_cat_dom"/>
</dbReference>